<comment type="similarity">
    <text evidence="2">Belongs to the FliJ family.</text>
</comment>
<keyword evidence="11" id="KW-0969">Cilium</keyword>
<dbReference type="PANTHER" id="PTHR38786">
    <property type="entry name" value="FLAGELLAR FLIJ PROTEIN"/>
    <property type="match status" value="1"/>
</dbReference>
<name>A0ABS2W604_9GAMM</name>
<evidence type="ECO:0000256" key="7">
    <source>
        <dbReference type="ARBA" id="ARBA00022795"/>
    </source>
</evidence>
<sequence length="147" mass="17125">MKKRSKRLQVVLDLAERKRKQADQWLSQSQSRVQQGEATLEQLRSYNADYANSFYQVGASGISPGQIATHQAFMQKLSGAVQQQEKALQTDRAQLEKVKEYWQSAYQHFKAVEMLVDKLRREESLQAEKQLQKELDERSQLIRPPFI</sequence>
<evidence type="ECO:0000256" key="9">
    <source>
        <dbReference type="ARBA" id="ARBA00023136"/>
    </source>
</evidence>
<evidence type="ECO:0000256" key="6">
    <source>
        <dbReference type="ARBA" id="ARBA00022500"/>
    </source>
</evidence>
<keyword evidence="6" id="KW-0145">Chemotaxis</keyword>
<dbReference type="InterPro" id="IPR053716">
    <property type="entry name" value="Flag_assembly_chemotaxis_eff"/>
</dbReference>
<protein>
    <recommendedName>
        <fullName evidence="3">Flagellar FliJ protein</fullName>
    </recommendedName>
</protein>
<keyword evidence="7" id="KW-1005">Bacterial flagellum biogenesis</keyword>
<dbReference type="EMBL" id="JAFFZP010000006">
    <property type="protein sequence ID" value="MBN0986827.1"/>
    <property type="molecule type" value="Genomic_DNA"/>
</dbReference>
<keyword evidence="11" id="KW-0282">Flagellum</keyword>
<dbReference type="PANTHER" id="PTHR38786:SF1">
    <property type="entry name" value="FLAGELLAR FLIJ PROTEIN"/>
    <property type="match status" value="1"/>
</dbReference>
<keyword evidence="8" id="KW-0653">Protein transport</keyword>
<organism evidence="11 12">
    <name type="scientific">Amphritea pacifica</name>
    <dbReference type="NCBI Taxonomy" id="2811233"/>
    <lineage>
        <taxon>Bacteria</taxon>
        <taxon>Pseudomonadati</taxon>
        <taxon>Pseudomonadota</taxon>
        <taxon>Gammaproteobacteria</taxon>
        <taxon>Oceanospirillales</taxon>
        <taxon>Oceanospirillaceae</taxon>
        <taxon>Amphritea</taxon>
    </lineage>
</organism>
<dbReference type="InterPro" id="IPR052570">
    <property type="entry name" value="FliJ"/>
</dbReference>
<dbReference type="RefSeq" id="WP_205213110.1">
    <property type="nucleotide sequence ID" value="NZ_JAFFZP010000006.1"/>
</dbReference>
<gene>
    <name evidence="11" type="primary">fliJ</name>
    <name evidence="11" type="ORF">JW498_05595</name>
</gene>
<evidence type="ECO:0000313" key="11">
    <source>
        <dbReference type="EMBL" id="MBN0986827.1"/>
    </source>
</evidence>
<keyword evidence="11" id="KW-0966">Cell projection</keyword>
<evidence type="ECO:0000256" key="1">
    <source>
        <dbReference type="ARBA" id="ARBA00004413"/>
    </source>
</evidence>
<evidence type="ECO:0000313" key="12">
    <source>
        <dbReference type="Proteomes" id="UP000760472"/>
    </source>
</evidence>
<keyword evidence="4" id="KW-0813">Transport</keyword>
<comment type="caution">
    <text evidence="11">The sequence shown here is derived from an EMBL/GenBank/DDBJ whole genome shotgun (WGS) entry which is preliminary data.</text>
</comment>
<evidence type="ECO:0000256" key="4">
    <source>
        <dbReference type="ARBA" id="ARBA00022448"/>
    </source>
</evidence>
<evidence type="ECO:0000256" key="2">
    <source>
        <dbReference type="ARBA" id="ARBA00010004"/>
    </source>
</evidence>
<reference evidence="11 12" key="1">
    <citation type="submission" date="2021-02" db="EMBL/GenBank/DDBJ databases">
        <title>A novel species of genus Amphritea isolated from a fishpond in China.</title>
        <authorList>
            <person name="Lu H."/>
        </authorList>
    </citation>
    <scope>NUCLEOTIDE SEQUENCE [LARGE SCALE GENOMIC DNA]</scope>
    <source>
        <strain evidence="11 12">RP18W</strain>
    </source>
</reference>
<dbReference type="NCBIfam" id="TIGR02473">
    <property type="entry name" value="flagell_FliJ"/>
    <property type="match status" value="1"/>
</dbReference>
<keyword evidence="12" id="KW-1185">Reference proteome</keyword>
<evidence type="ECO:0000256" key="5">
    <source>
        <dbReference type="ARBA" id="ARBA00022475"/>
    </source>
</evidence>
<proteinExistence type="inferred from homology"/>
<evidence type="ECO:0000256" key="8">
    <source>
        <dbReference type="ARBA" id="ARBA00022927"/>
    </source>
</evidence>
<comment type="subcellular location">
    <subcellularLocation>
        <location evidence="1">Cell membrane</location>
        <topology evidence="1">Peripheral membrane protein</topology>
        <orientation evidence="1">Cytoplasmic side</orientation>
    </subcellularLocation>
</comment>
<dbReference type="Gene3D" id="1.10.287.1700">
    <property type="match status" value="1"/>
</dbReference>
<keyword evidence="10" id="KW-1006">Bacterial flagellum protein export</keyword>
<evidence type="ECO:0000256" key="3">
    <source>
        <dbReference type="ARBA" id="ARBA00020392"/>
    </source>
</evidence>
<keyword evidence="5" id="KW-1003">Cell membrane</keyword>
<dbReference type="Proteomes" id="UP000760472">
    <property type="component" value="Unassembled WGS sequence"/>
</dbReference>
<keyword evidence="9" id="KW-0472">Membrane</keyword>
<dbReference type="Pfam" id="PF02050">
    <property type="entry name" value="FliJ"/>
    <property type="match status" value="1"/>
</dbReference>
<evidence type="ECO:0000256" key="10">
    <source>
        <dbReference type="ARBA" id="ARBA00023225"/>
    </source>
</evidence>
<accession>A0ABS2W604</accession>
<dbReference type="InterPro" id="IPR012823">
    <property type="entry name" value="Flagell_FliJ"/>
</dbReference>